<name>I1ZLL0_STRPA</name>
<reference evidence="1 2" key="1">
    <citation type="journal article" date="2012" name="PLoS ONE">
        <title>Complete Genome and Transcriptomes of Streptococcus parasanguinis FW213: Phylogenic Relations and Potential Virulence Mechanisms.</title>
        <authorList>
            <person name="Geng J."/>
            <person name="Chiu C.H."/>
            <person name="Tang P."/>
            <person name="Chen Y."/>
            <person name="Shieh H.R."/>
            <person name="Hu S."/>
            <person name="Chen Y.Y."/>
        </authorList>
    </citation>
    <scope>NUCLEOTIDE SEQUENCE [LARGE SCALE GENOMIC DNA]</scope>
    <source>
        <strain evidence="1 2">FW213</strain>
    </source>
</reference>
<dbReference type="Proteomes" id="UP000002865">
    <property type="component" value="Chromosome"/>
</dbReference>
<evidence type="ECO:0000313" key="2">
    <source>
        <dbReference type="Proteomes" id="UP000002865"/>
    </source>
</evidence>
<organism evidence="1 2">
    <name type="scientific">Streptococcus parasanguinis FW213</name>
    <dbReference type="NCBI Taxonomy" id="1114965"/>
    <lineage>
        <taxon>Bacteria</taxon>
        <taxon>Bacillati</taxon>
        <taxon>Bacillota</taxon>
        <taxon>Bacilli</taxon>
        <taxon>Lactobacillales</taxon>
        <taxon>Streptococcaceae</taxon>
        <taxon>Streptococcus</taxon>
    </lineage>
</organism>
<dbReference type="PaxDb" id="1114965-Spaf_0936"/>
<protein>
    <recommendedName>
        <fullName evidence="3">Lipoprotein</fullName>
    </recommendedName>
</protein>
<proteinExistence type="predicted"/>
<evidence type="ECO:0000313" key="1">
    <source>
        <dbReference type="EMBL" id="AFJ25934.1"/>
    </source>
</evidence>
<dbReference type="PROSITE" id="PS51257">
    <property type="entry name" value="PROKAR_LIPOPROTEIN"/>
    <property type="match status" value="1"/>
</dbReference>
<dbReference type="EMBL" id="CP003122">
    <property type="protein sequence ID" value="AFJ25934.1"/>
    <property type="molecule type" value="Genomic_DNA"/>
</dbReference>
<evidence type="ECO:0008006" key="3">
    <source>
        <dbReference type="Google" id="ProtNLM"/>
    </source>
</evidence>
<accession>I1ZLL0</accession>
<dbReference type="AlphaFoldDB" id="I1ZLL0"/>
<sequence length="165" mass="18870">MRTMKKIIYILTIFSALLFLFACSKNSSEPKSFEDYISTTDFTDFKYDSENDIYIVSIDLNSSISDENAIQNFNDSIYDVIHADSKPDKDVVFRAWDGSIAASLVYFKKDKFNSLADEVFNSTSTYLKADGWQTISKFGQYQESNDYSDDSTTENLLFNLAMISK</sequence>
<dbReference type="KEGG" id="scf:Spaf_0936"/>
<dbReference type="HOGENOM" id="CLU_1609869_0_0_9"/>
<gene>
    <name evidence="1" type="ORF">Spaf_0936</name>
</gene>